<feature type="transmembrane region" description="Helical" evidence="1">
    <location>
        <begin position="54"/>
        <end position="73"/>
    </location>
</feature>
<organism evidence="2 3">
    <name type="scientific">Elysia marginata</name>
    <dbReference type="NCBI Taxonomy" id="1093978"/>
    <lineage>
        <taxon>Eukaryota</taxon>
        <taxon>Metazoa</taxon>
        <taxon>Spiralia</taxon>
        <taxon>Lophotrochozoa</taxon>
        <taxon>Mollusca</taxon>
        <taxon>Gastropoda</taxon>
        <taxon>Heterobranchia</taxon>
        <taxon>Euthyneura</taxon>
        <taxon>Panpulmonata</taxon>
        <taxon>Sacoglossa</taxon>
        <taxon>Placobranchoidea</taxon>
        <taxon>Plakobranchidae</taxon>
        <taxon>Elysia</taxon>
    </lineage>
</organism>
<dbReference type="AlphaFoldDB" id="A0AAV4FKR3"/>
<dbReference type="EMBL" id="BMAT01011498">
    <property type="protein sequence ID" value="GFR73858.1"/>
    <property type="molecule type" value="Genomic_DNA"/>
</dbReference>
<evidence type="ECO:0000313" key="2">
    <source>
        <dbReference type="EMBL" id="GFR73858.1"/>
    </source>
</evidence>
<evidence type="ECO:0000256" key="1">
    <source>
        <dbReference type="SAM" id="Phobius"/>
    </source>
</evidence>
<dbReference type="SUPFAM" id="SSF81321">
    <property type="entry name" value="Family A G protein-coupled receptor-like"/>
    <property type="match status" value="1"/>
</dbReference>
<keyword evidence="1" id="KW-0812">Transmembrane</keyword>
<reference evidence="2 3" key="1">
    <citation type="journal article" date="2021" name="Elife">
        <title>Chloroplast acquisition without the gene transfer in kleptoplastic sea slugs, Plakobranchus ocellatus.</title>
        <authorList>
            <person name="Maeda T."/>
            <person name="Takahashi S."/>
            <person name="Yoshida T."/>
            <person name="Shimamura S."/>
            <person name="Takaki Y."/>
            <person name="Nagai Y."/>
            <person name="Toyoda A."/>
            <person name="Suzuki Y."/>
            <person name="Arimoto A."/>
            <person name="Ishii H."/>
            <person name="Satoh N."/>
            <person name="Nishiyama T."/>
            <person name="Hasebe M."/>
            <person name="Maruyama T."/>
            <person name="Minagawa J."/>
            <person name="Obokata J."/>
            <person name="Shigenobu S."/>
        </authorList>
    </citation>
    <scope>NUCLEOTIDE SEQUENCE [LARGE SCALE GENOMIC DNA]</scope>
</reference>
<name>A0AAV4FKR3_9GAST</name>
<comment type="caution">
    <text evidence="2">The sequence shown here is derived from an EMBL/GenBank/DDBJ whole genome shotgun (WGS) entry which is preliminary data.</text>
</comment>
<keyword evidence="1" id="KW-0472">Membrane</keyword>
<evidence type="ECO:0000313" key="3">
    <source>
        <dbReference type="Proteomes" id="UP000762676"/>
    </source>
</evidence>
<dbReference type="Gene3D" id="1.20.1070.10">
    <property type="entry name" value="Rhodopsin 7-helix transmembrane proteins"/>
    <property type="match status" value="1"/>
</dbReference>
<sequence>MPNTSTVEFIASADNWTEYCQVWPIASSCPVPSKEEQHTIRALCENTQTMVNTVFSLALATGLPGSVLVLVVFSRMTIRPNSLYMCTLAVSDFLYLSITSVGIYRDTAQGTRDKRLHKLA</sequence>
<dbReference type="Proteomes" id="UP000762676">
    <property type="component" value="Unassembled WGS sequence"/>
</dbReference>
<feature type="transmembrane region" description="Helical" evidence="1">
    <location>
        <begin position="85"/>
        <end position="104"/>
    </location>
</feature>
<proteinExistence type="predicted"/>
<protein>
    <recommendedName>
        <fullName evidence="4">G-protein coupled receptors family 1 profile domain-containing protein</fullName>
    </recommendedName>
</protein>
<gene>
    <name evidence="2" type="ORF">ElyMa_005740200</name>
</gene>
<accession>A0AAV4FKR3</accession>
<keyword evidence="3" id="KW-1185">Reference proteome</keyword>
<evidence type="ECO:0008006" key="4">
    <source>
        <dbReference type="Google" id="ProtNLM"/>
    </source>
</evidence>
<keyword evidence="1" id="KW-1133">Transmembrane helix</keyword>